<feature type="transmembrane region" description="Helical" evidence="1">
    <location>
        <begin position="69"/>
        <end position="89"/>
    </location>
</feature>
<evidence type="ECO:0000256" key="1">
    <source>
        <dbReference type="SAM" id="Phobius"/>
    </source>
</evidence>
<sequence>MVSAAAAALLLANLWAFALFGIDKARARNKQRRISEATLLQVAFIGIFGAYAGRSHFRHKTRKQGFSTRLHLIAMVQFGMATGLAWAWFSQR</sequence>
<dbReference type="Proteomes" id="UP000549617">
    <property type="component" value="Unassembled WGS sequence"/>
</dbReference>
<proteinExistence type="predicted"/>
<evidence type="ECO:0000313" key="3">
    <source>
        <dbReference type="Proteomes" id="UP000549617"/>
    </source>
</evidence>
<evidence type="ECO:0000313" key="2">
    <source>
        <dbReference type="EMBL" id="MBB5687461.1"/>
    </source>
</evidence>
<dbReference type="EMBL" id="JACIJC010000005">
    <property type="protein sequence ID" value="MBB5687461.1"/>
    <property type="molecule type" value="Genomic_DNA"/>
</dbReference>
<accession>A0A7W9AL27</accession>
<protein>
    <submittedName>
        <fullName evidence="2">Uncharacterized membrane protein YsdA (DUF1294 family)</fullName>
    </submittedName>
</protein>
<keyword evidence="3" id="KW-1185">Reference proteome</keyword>
<feature type="transmembrane region" description="Helical" evidence="1">
    <location>
        <begin position="37"/>
        <end position="57"/>
    </location>
</feature>
<name>A0A7W9AL27_9SPHN</name>
<dbReference type="AlphaFoldDB" id="A0A7W9AL27"/>
<keyword evidence="1" id="KW-1133">Transmembrane helix</keyword>
<dbReference type="RefSeq" id="WP_184020994.1">
    <property type="nucleotide sequence ID" value="NZ_JACIJC010000005.1"/>
</dbReference>
<reference evidence="2 3" key="1">
    <citation type="submission" date="2020-08" db="EMBL/GenBank/DDBJ databases">
        <title>Genomic Encyclopedia of Type Strains, Phase IV (KMG-IV): sequencing the most valuable type-strain genomes for metagenomic binning, comparative biology and taxonomic classification.</title>
        <authorList>
            <person name="Goeker M."/>
        </authorList>
    </citation>
    <scope>NUCLEOTIDE SEQUENCE [LARGE SCALE GENOMIC DNA]</scope>
    <source>
        <strain evidence="2 3">DSM 25079</strain>
    </source>
</reference>
<organism evidence="2 3">
    <name type="scientific">Sphingobium boeckii</name>
    <dbReference type="NCBI Taxonomy" id="1082345"/>
    <lineage>
        <taxon>Bacteria</taxon>
        <taxon>Pseudomonadati</taxon>
        <taxon>Pseudomonadota</taxon>
        <taxon>Alphaproteobacteria</taxon>
        <taxon>Sphingomonadales</taxon>
        <taxon>Sphingomonadaceae</taxon>
        <taxon>Sphingobium</taxon>
    </lineage>
</organism>
<keyword evidence="1" id="KW-0812">Transmembrane</keyword>
<gene>
    <name evidence="2" type="ORF">FHS49_003489</name>
</gene>
<dbReference type="Pfam" id="PF06961">
    <property type="entry name" value="DUF1294"/>
    <property type="match status" value="1"/>
</dbReference>
<dbReference type="InterPro" id="IPR010718">
    <property type="entry name" value="DUF1294"/>
</dbReference>
<comment type="caution">
    <text evidence="2">The sequence shown here is derived from an EMBL/GenBank/DDBJ whole genome shotgun (WGS) entry which is preliminary data.</text>
</comment>
<keyword evidence="1" id="KW-0472">Membrane</keyword>